<proteinExistence type="predicted"/>
<evidence type="ECO:0000313" key="1">
    <source>
        <dbReference type="EMBL" id="GBP58122.1"/>
    </source>
</evidence>
<dbReference type="Proteomes" id="UP000299102">
    <property type="component" value="Unassembled WGS sequence"/>
</dbReference>
<sequence>MYTIINTVHRTKFWRFESPANDALRSLFVYVQQFLFGLLGLKENAEALKMKTDGGGPIRDPEPWRSLQYGRESVFRAHVALMRCGQAPEGPRPIARLAGQMACRRKRYEDGRPTDRPAAYHVTETETRGQDVEWQTKVRYLGV</sequence>
<protein>
    <submittedName>
        <fullName evidence="1">Uncharacterized protein</fullName>
    </submittedName>
</protein>
<accession>A0A4C1X545</accession>
<comment type="caution">
    <text evidence="1">The sequence shown here is derived from an EMBL/GenBank/DDBJ whole genome shotgun (WGS) entry which is preliminary data.</text>
</comment>
<dbReference type="AlphaFoldDB" id="A0A4C1X545"/>
<gene>
    <name evidence="1" type="ORF">EVAR_40666_1</name>
</gene>
<evidence type="ECO:0000313" key="2">
    <source>
        <dbReference type="Proteomes" id="UP000299102"/>
    </source>
</evidence>
<reference evidence="1 2" key="1">
    <citation type="journal article" date="2019" name="Commun. Biol.">
        <title>The bagworm genome reveals a unique fibroin gene that provides high tensile strength.</title>
        <authorList>
            <person name="Kono N."/>
            <person name="Nakamura H."/>
            <person name="Ohtoshi R."/>
            <person name="Tomita M."/>
            <person name="Numata K."/>
            <person name="Arakawa K."/>
        </authorList>
    </citation>
    <scope>NUCLEOTIDE SEQUENCE [LARGE SCALE GENOMIC DNA]</scope>
</reference>
<dbReference type="EMBL" id="BGZK01000727">
    <property type="protein sequence ID" value="GBP58122.1"/>
    <property type="molecule type" value="Genomic_DNA"/>
</dbReference>
<organism evidence="1 2">
    <name type="scientific">Eumeta variegata</name>
    <name type="common">Bagworm moth</name>
    <name type="synonym">Eumeta japonica</name>
    <dbReference type="NCBI Taxonomy" id="151549"/>
    <lineage>
        <taxon>Eukaryota</taxon>
        <taxon>Metazoa</taxon>
        <taxon>Ecdysozoa</taxon>
        <taxon>Arthropoda</taxon>
        <taxon>Hexapoda</taxon>
        <taxon>Insecta</taxon>
        <taxon>Pterygota</taxon>
        <taxon>Neoptera</taxon>
        <taxon>Endopterygota</taxon>
        <taxon>Lepidoptera</taxon>
        <taxon>Glossata</taxon>
        <taxon>Ditrysia</taxon>
        <taxon>Tineoidea</taxon>
        <taxon>Psychidae</taxon>
        <taxon>Oiketicinae</taxon>
        <taxon>Eumeta</taxon>
    </lineage>
</organism>
<name>A0A4C1X545_EUMVA</name>
<keyword evidence="2" id="KW-1185">Reference proteome</keyword>